<dbReference type="InParanoid" id="A0A1X7VSW3"/>
<organism evidence="1">
    <name type="scientific">Amphimedon queenslandica</name>
    <name type="common">Sponge</name>
    <dbReference type="NCBI Taxonomy" id="400682"/>
    <lineage>
        <taxon>Eukaryota</taxon>
        <taxon>Metazoa</taxon>
        <taxon>Porifera</taxon>
        <taxon>Demospongiae</taxon>
        <taxon>Heteroscleromorpha</taxon>
        <taxon>Haplosclerida</taxon>
        <taxon>Niphatidae</taxon>
        <taxon>Amphimedon</taxon>
    </lineage>
</organism>
<protein>
    <submittedName>
        <fullName evidence="1">Uncharacterized protein</fullName>
    </submittedName>
</protein>
<sequence length="54" mass="6043">MNLLDLSDDEVSTTECRRLLSSYPVIVANHFCHNFQALMNHILNGASKPIGEVK</sequence>
<dbReference type="AlphaFoldDB" id="A0A1X7VSW3"/>
<reference evidence="1" key="1">
    <citation type="submission" date="2017-05" db="UniProtKB">
        <authorList>
            <consortium name="EnsemblMetazoa"/>
        </authorList>
    </citation>
    <scope>IDENTIFICATION</scope>
</reference>
<proteinExistence type="predicted"/>
<evidence type="ECO:0000313" key="1">
    <source>
        <dbReference type="EnsemblMetazoa" id="Aqu2.1.42930_001"/>
    </source>
</evidence>
<accession>A0A1X7VSW3</accession>
<name>A0A1X7VSW3_AMPQE</name>
<dbReference type="EnsemblMetazoa" id="Aqu2.1.42930_001">
    <property type="protein sequence ID" value="Aqu2.1.42930_001"/>
    <property type="gene ID" value="Aqu2.1.42930"/>
</dbReference>